<evidence type="ECO:0000259" key="1">
    <source>
        <dbReference type="SMART" id="SM00849"/>
    </source>
</evidence>
<reference evidence="2" key="1">
    <citation type="submission" date="2021-09" db="EMBL/GenBank/DDBJ databases">
        <title>Genome of Aequorivita sp. strain F47161.</title>
        <authorList>
            <person name="Wang Y."/>
        </authorList>
    </citation>
    <scope>NUCLEOTIDE SEQUENCE</scope>
    <source>
        <strain evidence="2">F47161</strain>
    </source>
</reference>
<dbReference type="Gene3D" id="3.60.15.10">
    <property type="entry name" value="Ribonuclease Z/Hydroxyacylglutathione hydrolase-like"/>
    <property type="match status" value="1"/>
</dbReference>
<dbReference type="EMBL" id="JAIRBA010000012">
    <property type="protein sequence ID" value="MCG2418978.1"/>
    <property type="molecule type" value="Genomic_DNA"/>
</dbReference>
<protein>
    <submittedName>
        <fullName evidence="2">MBL fold metallo-hydrolase</fullName>
    </submittedName>
</protein>
<dbReference type="InterPro" id="IPR001279">
    <property type="entry name" value="Metallo-B-lactamas"/>
</dbReference>
<dbReference type="CDD" id="cd16279">
    <property type="entry name" value="metallo-hydrolase-like_MBL-fold"/>
    <property type="match status" value="1"/>
</dbReference>
<dbReference type="PANTHER" id="PTHR42663:SF6">
    <property type="entry name" value="HYDROLASE C777.06C-RELATED"/>
    <property type="match status" value="1"/>
</dbReference>
<gene>
    <name evidence="2" type="ORF">K8089_08075</name>
</gene>
<proteinExistence type="predicted"/>
<keyword evidence="3" id="KW-1185">Reference proteome</keyword>
<dbReference type="SMART" id="SM00849">
    <property type="entry name" value="Lactamase_B"/>
    <property type="match status" value="1"/>
</dbReference>
<comment type="caution">
    <text evidence="2">The sequence shown here is derived from an EMBL/GenBank/DDBJ whole genome shotgun (WGS) entry which is preliminary data.</text>
</comment>
<dbReference type="Pfam" id="PF12706">
    <property type="entry name" value="Lactamase_B_2"/>
    <property type="match status" value="1"/>
</dbReference>
<evidence type="ECO:0000313" key="3">
    <source>
        <dbReference type="Proteomes" id="UP001139461"/>
    </source>
</evidence>
<dbReference type="SUPFAM" id="SSF56281">
    <property type="entry name" value="Metallo-hydrolase/oxidoreductase"/>
    <property type="match status" value="1"/>
</dbReference>
<dbReference type="Proteomes" id="UP001139461">
    <property type="component" value="Unassembled WGS sequence"/>
</dbReference>
<feature type="domain" description="Metallo-beta-lactamase" evidence="1">
    <location>
        <begin position="38"/>
        <end position="229"/>
    </location>
</feature>
<sequence length="259" mass="29498">MNSELTVTFLGTGTSQGIPVIGSDHPVCNSTNFKDKRLRVSVLLRWDAFIYVIDCGPDFRQQMLRENVKRLDGVLLTHEHSDHTAGLDDIRPFNFMQGKSIPFYAHQRVFESLTERFAYIFATENKYPGAPSITAIEIDKHTPFTISGKKVIPIEAFHATLPVLGFRVGDFTYLTDVKTISDEEAEKVKGSKVLVINALREERHYSHFNIEEALEFVEKVKPKKTYFTHISHVMGFHEEVEKKLPANVHLAYDTLTISI</sequence>
<organism evidence="2 3">
    <name type="scientific">Aequorivita vitellina</name>
    <dbReference type="NCBI Taxonomy" id="2874475"/>
    <lineage>
        <taxon>Bacteria</taxon>
        <taxon>Pseudomonadati</taxon>
        <taxon>Bacteroidota</taxon>
        <taxon>Flavobacteriia</taxon>
        <taxon>Flavobacteriales</taxon>
        <taxon>Flavobacteriaceae</taxon>
        <taxon>Aequorivita</taxon>
    </lineage>
</organism>
<dbReference type="InterPro" id="IPR036866">
    <property type="entry name" value="RibonucZ/Hydroxyglut_hydro"/>
</dbReference>
<name>A0A9X1QXM6_9FLAO</name>
<dbReference type="RefSeq" id="WP_237602766.1">
    <property type="nucleotide sequence ID" value="NZ_JAIRBA010000012.1"/>
</dbReference>
<evidence type="ECO:0000313" key="2">
    <source>
        <dbReference type="EMBL" id="MCG2418978.1"/>
    </source>
</evidence>
<accession>A0A9X1QXM6</accession>
<dbReference type="PANTHER" id="PTHR42663">
    <property type="entry name" value="HYDROLASE C777.06C-RELATED-RELATED"/>
    <property type="match status" value="1"/>
</dbReference>
<dbReference type="AlphaFoldDB" id="A0A9X1QXM6"/>